<keyword evidence="3" id="KW-1185">Reference proteome</keyword>
<reference evidence="2" key="1">
    <citation type="submission" date="2020-07" db="EMBL/GenBank/DDBJ databases">
        <title>Ethylene signaling mediates host invasion by parasitic plants.</title>
        <authorList>
            <person name="Yoshida S."/>
        </authorList>
    </citation>
    <scope>NUCLEOTIDE SEQUENCE</scope>
    <source>
        <strain evidence="2">Okayama</strain>
    </source>
</reference>
<dbReference type="EMBL" id="BMAC01000385">
    <property type="protein sequence ID" value="GFP95384.1"/>
    <property type="molecule type" value="Genomic_DNA"/>
</dbReference>
<evidence type="ECO:0000313" key="3">
    <source>
        <dbReference type="Proteomes" id="UP000653305"/>
    </source>
</evidence>
<dbReference type="OrthoDB" id="2156856at2759"/>
<dbReference type="AlphaFoldDB" id="A0A830CG85"/>
<dbReference type="Proteomes" id="UP000653305">
    <property type="component" value="Unassembled WGS sequence"/>
</dbReference>
<evidence type="ECO:0000313" key="2">
    <source>
        <dbReference type="EMBL" id="GFP95384.1"/>
    </source>
</evidence>
<accession>A0A830CG85</accession>
<protein>
    <submittedName>
        <fullName evidence="2">Protein far1-related sequence 5</fullName>
    </submittedName>
</protein>
<gene>
    <name evidence="2" type="ORF">PHJA_001682700</name>
</gene>
<comment type="caution">
    <text evidence="2">The sequence shown here is derived from an EMBL/GenBank/DDBJ whole genome shotgun (WGS) entry which is preliminary data.</text>
</comment>
<feature type="coiled-coil region" evidence="1">
    <location>
        <begin position="125"/>
        <end position="152"/>
    </location>
</feature>
<organism evidence="2 3">
    <name type="scientific">Phtheirospermum japonicum</name>
    <dbReference type="NCBI Taxonomy" id="374723"/>
    <lineage>
        <taxon>Eukaryota</taxon>
        <taxon>Viridiplantae</taxon>
        <taxon>Streptophyta</taxon>
        <taxon>Embryophyta</taxon>
        <taxon>Tracheophyta</taxon>
        <taxon>Spermatophyta</taxon>
        <taxon>Magnoliopsida</taxon>
        <taxon>eudicotyledons</taxon>
        <taxon>Gunneridae</taxon>
        <taxon>Pentapetalae</taxon>
        <taxon>asterids</taxon>
        <taxon>lamiids</taxon>
        <taxon>Lamiales</taxon>
        <taxon>Orobanchaceae</taxon>
        <taxon>Orobanchaceae incertae sedis</taxon>
        <taxon>Phtheirospermum</taxon>
    </lineage>
</organism>
<name>A0A830CG85_9LAMI</name>
<keyword evidence="1" id="KW-0175">Coiled coil</keyword>
<sequence>MSGAGDVGKTDSDSSVGRGSSSNLNCRGWVMASSQLVCNSAVLIANILADATDLASELSQEAKNAIWSIIARLTTMVKENEMSPSIFRFLVSILASKLDLIEDELLVCPLDHQSSGTKTDARVIADDMDQKINELTVDLERSNRKCEVYRTKLFSLLKDIDDHKQRLSIVVENIKLSMKDGV</sequence>
<proteinExistence type="predicted"/>
<evidence type="ECO:0000256" key="1">
    <source>
        <dbReference type="SAM" id="Coils"/>
    </source>
</evidence>